<organism evidence="1 2">
    <name type="scientific">Weissella viridescens</name>
    <name type="common">Lactobacillus viridescens</name>
    <dbReference type="NCBI Taxonomy" id="1629"/>
    <lineage>
        <taxon>Bacteria</taxon>
        <taxon>Bacillati</taxon>
        <taxon>Bacillota</taxon>
        <taxon>Bacilli</taxon>
        <taxon>Lactobacillales</taxon>
        <taxon>Lactobacillaceae</taxon>
        <taxon>Weissella</taxon>
    </lineage>
</organism>
<name>A0A380NXT3_WEIVI</name>
<evidence type="ECO:0000313" key="2">
    <source>
        <dbReference type="Proteomes" id="UP000254621"/>
    </source>
</evidence>
<proteinExistence type="predicted"/>
<dbReference type="AlphaFoldDB" id="A0A380NXT3"/>
<protein>
    <submittedName>
        <fullName evidence="1">Uncharacterized protein</fullName>
    </submittedName>
</protein>
<dbReference type="Proteomes" id="UP000254621">
    <property type="component" value="Unassembled WGS sequence"/>
</dbReference>
<evidence type="ECO:0000313" key="1">
    <source>
        <dbReference type="EMBL" id="SUP52713.1"/>
    </source>
</evidence>
<gene>
    <name evidence="1" type="ORF">NCTC13645_00612</name>
</gene>
<reference evidence="1 2" key="1">
    <citation type="submission" date="2018-06" db="EMBL/GenBank/DDBJ databases">
        <authorList>
            <consortium name="Pathogen Informatics"/>
            <person name="Doyle S."/>
        </authorList>
    </citation>
    <scope>NUCLEOTIDE SEQUENCE [LARGE SCALE GENOMIC DNA]</scope>
    <source>
        <strain evidence="1 2">NCTC13645</strain>
    </source>
</reference>
<dbReference type="EMBL" id="UHIV01000001">
    <property type="protein sequence ID" value="SUP52713.1"/>
    <property type="molecule type" value="Genomic_DNA"/>
</dbReference>
<sequence length="38" mass="4073">MGKGKTNIAKDDATVITLTAAPRFLDFCKMKALKVSTS</sequence>
<accession>A0A380NXT3</accession>